<dbReference type="PROSITE" id="PS51462">
    <property type="entry name" value="NUDIX"/>
    <property type="match status" value="1"/>
</dbReference>
<evidence type="ECO:0000256" key="3">
    <source>
        <dbReference type="RuleBase" id="RU003476"/>
    </source>
</evidence>
<keyword evidence="6" id="KW-1185">Reference proteome</keyword>
<name>A0ABQ2J6K4_9DEIO</name>
<comment type="cofactor">
    <cofactor evidence="1">
        <name>Mg(2+)</name>
        <dbReference type="ChEBI" id="CHEBI:18420"/>
    </cofactor>
</comment>
<evidence type="ECO:0000313" key="6">
    <source>
        <dbReference type="Proteomes" id="UP000645517"/>
    </source>
</evidence>
<dbReference type="PROSITE" id="PS00893">
    <property type="entry name" value="NUDIX_BOX"/>
    <property type="match status" value="1"/>
</dbReference>
<evidence type="ECO:0000256" key="2">
    <source>
        <dbReference type="ARBA" id="ARBA00022801"/>
    </source>
</evidence>
<evidence type="ECO:0000259" key="4">
    <source>
        <dbReference type="PROSITE" id="PS51462"/>
    </source>
</evidence>
<dbReference type="InterPro" id="IPR020084">
    <property type="entry name" value="NUDIX_hydrolase_CS"/>
</dbReference>
<comment type="caution">
    <text evidence="5">The sequence shown here is derived from an EMBL/GenBank/DDBJ whole genome shotgun (WGS) entry which is preliminary data.</text>
</comment>
<dbReference type="PRINTS" id="PR00502">
    <property type="entry name" value="NUDIXFAMILY"/>
</dbReference>
<protein>
    <submittedName>
        <fullName evidence="5">DNA mismatch repair protein MutT</fullName>
    </submittedName>
</protein>
<keyword evidence="2 3" id="KW-0378">Hydrolase</keyword>
<evidence type="ECO:0000256" key="1">
    <source>
        <dbReference type="ARBA" id="ARBA00001946"/>
    </source>
</evidence>
<proteinExistence type="inferred from homology"/>
<accession>A0ABQ2J6K4</accession>
<dbReference type="RefSeq" id="WP_229782119.1">
    <property type="nucleotide sequence ID" value="NZ_BMOR01000009.1"/>
</dbReference>
<dbReference type="SUPFAM" id="SSF55811">
    <property type="entry name" value="Nudix"/>
    <property type="match status" value="1"/>
</dbReference>
<reference evidence="6" key="1">
    <citation type="journal article" date="2019" name="Int. J. Syst. Evol. Microbiol.">
        <title>The Global Catalogue of Microorganisms (GCM) 10K type strain sequencing project: providing services to taxonomists for standard genome sequencing and annotation.</title>
        <authorList>
            <consortium name="The Broad Institute Genomics Platform"/>
            <consortium name="The Broad Institute Genome Sequencing Center for Infectious Disease"/>
            <person name="Wu L."/>
            <person name="Ma J."/>
        </authorList>
    </citation>
    <scope>NUCLEOTIDE SEQUENCE [LARGE SCALE GENOMIC DNA]</scope>
    <source>
        <strain evidence="6">JCM 16918</strain>
    </source>
</reference>
<sequence length="154" mass="16996">MDRVTYIRDLRARTGPMPLILSGACALLLRGEEVLLQRRGDTGGWGTPGGLSEPGESLEDTLRREVHEETGLTVLDPLLFTVVSGPDTFVRLPNGDEFYQVSAAYVVRRWERVPRADGLEGLELRFWPLDALPERLGPVDRAALTQLRVCAGGL</sequence>
<dbReference type="InterPro" id="IPR015797">
    <property type="entry name" value="NUDIX_hydrolase-like_dom_sf"/>
</dbReference>
<evidence type="ECO:0000313" key="5">
    <source>
        <dbReference type="EMBL" id="GGN39187.1"/>
    </source>
</evidence>
<dbReference type="InterPro" id="IPR020476">
    <property type="entry name" value="Nudix_hydrolase"/>
</dbReference>
<feature type="domain" description="Nudix hydrolase" evidence="4">
    <location>
        <begin position="18"/>
        <end position="149"/>
    </location>
</feature>
<dbReference type="CDD" id="cd04677">
    <property type="entry name" value="NUDIX_Hydrolase"/>
    <property type="match status" value="1"/>
</dbReference>
<gene>
    <name evidence="5" type="ORF">GCM10010842_22760</name>
</gene>
<dbReference type="InterPro" id="IPR000086">
    <property type="entry name" value="NUDIX_hydrolase_dom"/>
</dbReference>
<comment type="similarity">
    <text evidence="3">Belongs to the Nudix hydrolase family.</text>
</comment>
<dbReference type="EMBL" id="BMOR01000009">
    <property type="protein sequence ID" value="GGN39187.1"/>
    <property type="molecule type" value="Genomic_DNA"/>
</dbReference>
<organism evidence="5 6">
    <name type="scientific">Deinococcus daejeonensis</name>
    <dbReference type="NCBI Taxonomy" id="1007098"/>
    <lineage>
        <taxon>Bacteria</taxon>
        <taxon>Thermotogati</taxon>
        <taxon>Deinococcota</taxon>
        <taxon>Deinococci</taxon>
        <taxon>Deinococcales</taxon>
        <taxon>Deinococcaceae</taxon>
        <taxon>Deinococcus</taxon>
    </lineage>
</organism>
<dbReference type="PROSITE" id="PS51257">
    <property type="entry name" value="PROKAR_LIPOPROTEIN"/>
    <property type="match status" value="1"/>
</dbReference>
<dbReference type="Proteomes" id="UP000645517">
    <property type="component" value="Unassembled WGS sequence"/>
</dbReference>
<dbReference type="Pfam" id="PF00293">
    <property type="entry name" value="NUDIX"/>
    <property type="match status" value="1"/>
</dbReference>
<dbReference type="PANTHER" id="PTHR43046">
    <property type="entry name" value="GDP-MANNOSE MANNOSYL HYDROLASE"/>
    <property type="match status" value="1"/>
</dbReference>
<dbReference type="PANTHER" id="PTHR43046:SF2">
    <property type="entry name" value="8-OXO-DGTP DIPHOSPHATASE-RELATED"/>
    <property type="match status" value="1"/>
</dbReference>
<dbReference type="Gene3D" id="3.90.79.10">
    <property type="entry name" value="Nucleoside Triphosphate Pyrophosphohydrolase"/>
    <property type="match status" value="1"/>
</dbReference>